<feature type="transmembrane region" description="Helical" evidence="1">
    <location>
        <begin position="17"/>
        <end position="39"/>
    </location>
</feature>
<proteinExistence type="predicted"/>
<reference evidence="2 3" key="1">
    <citation type="submission" date="2019-02" db="EMBL/GenBank/DDBJ databases">
        <title>Deep-cultivation of Planctomycetes and their phenomic and genomic characterization uncovers novel biology.</title>
        <authorList>
            <person name="Wiegand S."/>
            <person name="Jogler M."/>
            <person name="Boedeker C."/>
            <person name="Pinto D."/>
            <person name="Vollmers J."/>
            <person name="Rivas-Marin E."/>
            <person name="Kohn T."/>
            <person name="Peeters S.H."/>
            <person name="Heuer A."/>
            <person name="Rast P."/>
            <person name="Oberbeckmann S."/>
            <person name="Bunk B."/>
            <person name="Jeske O."/>
            <person name="Meyerdierks A."/>
            <person name="Storesund J.E."/>
            <person name="Kallscheuer N."/>
            <person name="Luecker S."/>
            <person name="Lage O.M."/>
            <person name="Pohl T."/>
            <person name="Merkel B.J."/>
            <person name="Hornburger P."/>
            <person name="Mueller R.-W."/>
            <person name="Bruemmer F."/>
            <person name="Labrenz M."/>
            <person name="Spormann A.M."/>
            <person name="Op Den Camp H."/>
            <person name="Overmann J."/>
            <person name="Amann R."/>
            <person name="Jetten M.S.M."/>
            <person name="Mascher T."/>
            <person name="Medema M.H."/>
            <person name="Devos D.P."/>
            <person name="Kaster A.-K."/>
            <person name="Ovreas L."/>
            <person name="Rohde M."/>
            <person name="Galperin M.Y."/>
            <person name="Jogler C."/>
        </authorList>
    </citation>
    <scope>NUCLEOTIDE SEQUENCE [LARGE SCALE GENOMIC DNA]</scope>
    <source>
        <strain evidence="2 3">Poly41</strain>
    </source>
</reference>
<evidence type="ECO:0000313" key="2">
    <source>
        <dbReference type="EMBL" id="TWU31165.1"/>
    </source>
</evidence>
<keyword evidence="1" id="KW-1133">Transmembrane helix</keyword>
<dbReference type="Proteomes" id="UP000319143">
    <property type="component" value="Unassembled WGS sequence"/>
</dbReference>
<gene>
    <name evidence="2" type="ORF">Poly41_63560</name>
</gene>
<sequence length="77" mass="8334">MISLIAYGIGRNIKNDLWFYLGGGLFGLLVIGWYLVGFYPGSGKAGIHVAMFTNWAAVLTVPRIFTSGGLSRRPARG</sequence>
<protein>
    <submittedName>
        <fullName evidence="2">Uncharacterized protein</fullName>
    </submittedName>
</protein>
<feature type="transmembrane region" description="Helical" evidence="1">
    <location>
        <begin position="45"/>
        <end position="66"/>
    </location>
</feature>
<evidence type="ECO:0000313" key="3">
    <source>
        <dbReference type="Proteomes" id="UP000319143"/>
    </source>
</evidence>
<evidence type="ECO:0000256" key="1">
    <source>
        <dbReference type="SAM" id="Phobius"/>
    </source>
</evidence>
<accession>A0A5C6D520</accession>
<dbReference type="EMBL" id="SJPV01000018">
    <property type="protein sequence ID" value="TWU31165.1"/>
    <property type="molecule type" value="Genomic_DNA"/>
</dbReference>
<keyword evidence="1" id="KW-0812">Transmembrane</keyword>
<comment type="caution">
    <text evidence="2">The sequence shown here is derived from an EMBL/GenBank/DDBJ whole genome shotgun (WGS) entry which is preliminary data.</text>
</comment>
<dbReference type="AlphaFoldDB" id="A0A5C6D520"/>
<organism evidence="2 3">
    <name type="scientific">Novipirellula artificiosorum</name>
    <dbReference type="NCBI Taxonomy" id="2528016"/>
    <lineage>
        <taxon>Bacteria</taxon>
        <taxon>Pseudomonadati</taxon>
        <taxon>Planctomycetota</taxon>
        <taxon>Planctomycetia</taxon>
        <taxon>Pirellulales</taxon>
        <taxon>Pirellulaceae</taxon>
        <taxon>Novipirellula</taxon>
    </lineage>
</organism>
<keyword evidence="1" id="KW-0472">Membrane</keyword>
<name>A0A5C6D520_9BACT</name>
<keyword evidence="3" id="KW-1185">Reference proteome</keyword>